<gene>
    <name evidence="1" type="ORF">Enr10x_31990</name>
</gene>
<sequence>MLITETEGPGNLQNVCCFIGNSLSVSPQKHTNSSIVFFQLCGQVAYVAFSPDVLAVACYD</sequence>
<reference evidence="1 2" key="1">
    <citation type="submission" date="2019-03" db="EMBL/GenBank/DDBJ databases">
        <title>Deep-cultivation of Planctomycetes and their phenomic and genomic characterization uncovers novel biology.</title>
        <authorList>
            <person name="Wiegand S."/>
            <person name="Jogler M."/>
            <person name="Boedeker C."/>
            <person name="Pinto D."/>
            <person name="Vollmers J."/>
            <person name="Rivas-Marin E."/>
            <person name="Kohn T."/>
            <person name="Peeters S.H."/>
            <person name="Heuer A."/>
            <person name="Rast P."/>
            <person name="Oberbeckmann S."/>
            <person name="Bunk B."/>
            <person name="Jeske O."/>
            <person name="Meyerdierks A."/>
            <person name="Storesund J.E."/>
            <person name="Kallscheuer N."/>
            <person name="Luecker S."/>
            <person name="Lage O.M."/>
            <person name="Pohl T."/>
            <person name="Merkel B.J."/>
            <person name="Hornburger P."/>
            <person name="Mueller R.-W."/>
            <person name="Bruemmer F."/>
            <person name="Labrenz M."/>
            <person name="Spormann A.M."/>
            <person name="Op den Camp H."/>
            <person name="Overmann J."/>
            <person name="Amann R."/>
            <person name="Jetten M.S.M."/>
            <person name="Mascher T."/>
            <person name="Medema M.H."/>
            <person name="Devos D.P."/>
            <person name="Kaster A.-K."/>
            <person name="Ovreas L."/>
            <person name="Rohde M."/>
            <person name="Galperin M.Y."/>
            <person name="Jogler C."/>
        </authorList>
    </citation>
    <scope>NUCLEOTIDE SEQUENCE [LARGE SCALE GENOMIC DNA]</scope>
    <source>
        <strain evidence="1 2">Enr10</strain>
    </source>
</reference>
<dbReference type="Proteomes" id="UP000315647">
    <property type="component" value="Chromosome"/>
</dbReference>
<keyword evidence="2" id="KW-1185">Reference proteome</keyword>
<evidence type="ECO:0000313" key="2">
    <source>
        <dbReference type="Proteomes" id="UP000315647"/>
    </source>
</evidence>
<evidence type="ECO:0000313" key="1">
    <source>
        <dbReference type="EMBL" id="QDT27864.1"/>
    </source>
</evidence>
<organism evidence="1 2">
    <name type="scientific">Gimesia panareensis</name>
    <dbReference type="NCBI Taxonomy" id="2527978"/>
    <lineage>
        <taxon>Bacteria</taxon>
        <taxon>Pseudomonadati</taxon>
        <taxon>Planctomycetota</taxon>
        <taxon>Planctomycetia</taxon>
        <taxon>Planctomycetales</taxon>
        <taxon>Planctomycetaceae</taxon>
        <taxon>Gimesia</taxon>
    </lineage>
</organism>
<name>A0A517Q8C8_9PLAN</name>
<protein>
    <submittedName>
        <fullName evidence="1">Uncharacterized protein</fullName>
    </submittedName>
</protein>
<proteinExistence type="predicted"/>
<dbReference type="EMBL" id="CP037421">
    <property type="protein sequence ID" value="QDT27864.1"/>
    <property type="molecule type" value="Genomic_DNA"/>
</dbReference>
<dbReference type="AlphaFoldDB" id="A0A517Q8C8"/>
<accession>A0A517Q8C8</accession>